<dbReference type="InterPro" id="IPR007255">
    <property type="entry name" value="COG8"/>
</dbReference>
<dbReference type="OrthoDB" id="1661054at2759"/>
<evidence type="ECO:0000256" key="1">
    <source>
        <dbReference type="ARBA" id="ARBA00004395"/>
    </source>
</evidence>
<dbReference type="RefSeq" id="XP_031551283.1">
    <property type="nucleotide sequence ID" value="XM_031695423.1"/>
</dbReference>
<sequence length="624" mass="70873">MAATEAEDDQETLIKTLFTESFPESWRDSPDFAVYLAELCSSGVDRLGREPDRLAEERDQVLQQTQDLAFHNYKTFIKTADCSREIFQDFLSVENHVESLLEKLPVFSETCKEFMKAAQEINTSRRLNSLTLARHTQLLEILEIPQLMDTCVRNGYYEEALELASYVKRLERKLANIPVVQKIVTAVQSSTQLMLSQLLQQLRSSIQLPACLRVIGYLRRLEVFHEAELRIKFLQARDVWLKSVLSSIPTDDPYYHITKTIEASRVHLFDIVTQYRAIFSDDDPILSMEDEENPVYSNLFHCWIVQKVSHFLDILEKDLNLGMGGRLDSLLGQCMYFGLSFSRVGADFRGLLPPLFQSASLRVYSAAVRDATKVFENTMSSYTLQSLPSVLTSTVMSTTIQKSDEASKNLTPPFSLLEHPPLAAYTNAILSAFNELRHCAPLSLAHPVRDELHTSLMVVIQATCTFHRTEAPALNEKERSLFTSFSKAIVKDLVPYIDRCLAAIFPLNCIIMTGPSTLSEGLDRPMGLKIRDITSPLLPMIPQEIVEEQEIKTEEKTTAPSGNKNNKEMAKTQEVNKNTNEIKDEKESTKESETEKTQETDSQEDIPQTIVPQKMSDQEEKKMD</sequence>
<dbReference type="GO" id="GO:0000139">
    <property type="term" value="C:Golgi membrane"/>
    <property type="evidence" value="ECO:0007669"/>
    <property type="project" value="UniProtKB-SubCell"/>
</dbReference>
<evidence type="ECO:0000256" key="4">
    <source>
        <dbReference type="ARBA" id="ARBA00022448"/>
    </source>
</evidence>
<evidence type="ECO:0000256" key="8">
    <source>
        <dbReference type="ARBA" id="ARBA00031347"/>
    </source>
</evidence>
<evidence type="ECO:0000256" key="5">
    <source>
        <dbReference type="ARBA" id="ARBA00022927"/>
    </source>
</evidence>
<dbReference type="AlphaFoldDB" id="A0A6P8H7L3"/>
<dbReference type="InterPro" id="IPR016159">
    <property type="entry name" value="Cullin_repeat-like_dom_sf"/>
</dbReference>
<evidence type="ECO:0000256" key="3">
    <source>
        <dbReference type="ARBA" id="ARBA00020983"/>
    </source>
</evidence>
<dbReference type="PANTHER" id="PTHR21311">
    <property type="entry name" value="CONSERVED OLIGOMERIC GOLGI COMPLEX COMPONENT 8"/>
    <property type="match status" value="1"/>
</dbReference>
<keyword evidence="6 9" id="KW-0333">Golgi apparatus</keyword>
<evidence type="ECO:0000256" key="2">
    <source>
        <dbReference type="ARBA" id="ARBA00006419"/>
    </source>
</evidence>
<organism evidence="11 12">
    <name type="scientific">Actinia tenebrosa</name>
    <name type="common">Australian red waratah sea anemone</name>
    <dbReference type="NCBI Taxonomy" id="6105"/>
    <lineage>
        <taxon>Eukaryota</taxon>
        <taxon>Metazoa</taxon>
        <taxon>Cnidaria</taxon>
        <taxon>Anthozoa</taxon>
        <taxon>Hexacorallia</taxon>
        <taxon>Actiniaria</taxon>
        <taxon>Actiniidae</taxon>
        <taxon>Actinia</taxon>
    </lineage>
</organism>
<dbReference type="Proteomes" id="UP000515163">
    <property type="component" value="Unplaced"/>
</dbReference>
<evidence type="ECO:0000313" key="11">
    <source>
        <dbReference type="Proteomes" id="UP000515163"/>
    </source>
</evidence>
<gene>
    <name evidence="12" type="primary">LOC116288612</name>
</gene>
<dbReference type="PANTHER" id="PTHR21311:SF0">
    <property type="entry name" value="CONSERVED OLIGOMERIC GOLGI COMPLEX SUBUNIT 8"/>
    <property type="match status" value="1"/>
</dbReference>
<dbReference type="InParanoid" id="A0A6P8H7L3"/>
<name>A0A6P8H7L3_ACTTE</name>
<evidence type="ECO:0000313" key="12">
    <source>
        <dbReference type="RefSeq" id="XP_031551283.1"/>
    </source>
</evidence>
<dbReference type="GO" id="GO:0006891">
    <property type="term" value="P:intra-Golgi vesicle-mediated transport"/>
    <property type="evidence" value="ECO:0007669"/>
    <property type="project" value="TreeGrafter"/>
</dbReference>
<comment type="subcellular location">
    <subcellularLocation>
        <location evidence="1 9">Golgi apparatus membrane</location>
        <topology evidence="1 9">Peripheral membrane protein</topology>
    </subcellularLocation>
</comment>
<dbReference type="Pfam" id="PF04124">
    <property type="entry name" value="Dor1"/>
    <property type="match status" value="1"/>
</dbReference>
<evidence type="ECO:0000256" key="10">
    <source>
        <dbReference type="SAM" id="MobiDB-lite"/>
    </source>
</evidence>
<proteinExistence type="inferred from homology"/>
<keyword evidence="7 9" id="KW-0472">Membrane</keyword>
<protein>
    <recommendedName>
        <fullName evidence="3 9">Conserved oligomeric Golgi complex subunit 8</fullName>
        <shortName evidence="9">COG complex subunit 8</shortName>
    </recommendedName>
    <alternativeName>
        <fullName evidence="8 9">Component of oligomeric Golgi complex 8</fullName>
    </alternativeName>
</protein>
<feature type="region of interest" description="Disordered" evidence="10">
    <location>
        <begin position="549"/>
        <end position="624"/>
    </location>
</feature>
<feature type="compositionally biased region" description="Basic and acidic residues" evidence="10">
    <location>
        <begin position="580"/>
        <end position="599"/>
    </location>
</feature>
<evidence type="ECO:0000256" key="6">
    <source>
        <dbReference type="ARBA" id="ARBA00023034"/>
    </source>
</evidence>
<dbReference type="KEGG" id="aten:116288612"/>
<dbReference type="PIRSF" id="PIRSF015415">
    <property type="entry name" value="COG8"/>
    <property type="match status" value="1"/>
</dbReference>
<comment type="subunit">
    <text evidence="9">Component of the conserved oligomeric Golgi complex which is composed of eight different subunits and is required for normal Golgi morphology and localization.</text>
</comment>
<dbReference type="FunCoup" id="A0A6P8H7L3">
    <property type="interactions" value="2321"/>
</dbReference>
<reference evidence="12" key="1">
    <citation type="submission" date="2025-08" db="UniProtKB">
        <authorList>
            <consortium name="RefSeq"/>
        </authorList>
    </citation>
    <scope>IDENTIFICATION</scope>
    <source>
        <tissue evidence="12">Tentacle</tissue>
    </source>
</reference>
<dbReference type="InterPro" id="IPR016632">
    <property type="entry name" value="COG8_Metazoal_Plant"/>
</dbReference>
<comment type="similarity">
    <text evidence="2 9">Belongs to the COG8 family.</text>
</comment>
<keyword evidence="11" id="KW-1185">Reference proteome</keyword>
<keyword evidence="5 9" id="KW-0653">Protein transport</keyword>
<dbReference type="GeneID" id="116288612"/>
<dbReference type="SUPFAM" id="SSF74788">
    <property type="entry name" value="Cullin repeat-like"/>
    <property type="match status" value="1"/>
</dbReference>
<keyword evidence="4 9" id="KW-0813">Transport</keyword>
<evidence type="ECO:0000256" key="7">
    <source>
        <dbReference type="ARBA" id="ARBA00023136"/>
    </source>
</evidence>
<dbReference type="GO" id="GO:0015031">
    <property type="term" value="P:protein transport"/>
    <property type="evidence" value="ECO:0007669"/>
    <property type="project" value="UniProtKB-UniRule"/>
</dbReference>
<accession>A0A6P8H7L3</accession>
<evidence type="ECO:0000256" key="9">
    <source>
        <dbReference type="PIRNR" id="PIRNR015415"/>
    </source>
</evidence>
<dbReference type="GO" id="GO:0017119">
    <property type="term" value="C:Golgi transport complex"/>
    <property type="evidence" value="ECO:0007669"/>
    <property type="project" value="UniProtKB-UniRule"/>
</dbReference>